<proteinExistence type="predicted"/>
<dbReference type="Proteomes" id="UP001185028">
    <property type="component" value="Unassembled WGS sequence"/>
</dbReference>
<evidence type="ECO:0000313" key="2">
    <source>
        <dbReference type="Proteomes" id="UP001185028"/>
    </source>
</evidence>
<dbReference type="EMBL" id="JAVDQH010000018">
    <property type="protein sequence ID" value="MDR6245831.1"/>
    <property type="molecule type" value="Genomic_DNA"/>
</dbReference>
<comment type="caution">
    <text evidence="1">The sequence shown here is derived from an EMBL/GenBank/DDBJ whole genome shotgun (WGS) entry which is preliminary data.</text>
</comment>
<reference evidence="1 2" key="1">
    <citation type="submission" date="2023-07" db="EMBL/GenBank/DDBJ databases">
        <title>Genomic Encyclopedia of Type Strains, Phase IV (KMG-IV): sequencing the most valuable type-strain genomes for metagenomic binning, comparative biology and taxonomic classification.</title>
        <authorList>
            <person name="Goeker M."/>
        </authorList>
    </citation>
    <scope>NUCLEOTIDE SEQUENCE [LARGE SCALE GENOMIC DNA]</scope>
    <source>
        <strain evidence="1 2">DSM 22170</strain>
    </source>
</reference>
<evidence type="ECO:0008006" key="3">
    <source>
        <dbReference type="Google" id="ProtNLM"/>
    </source>
</evidence>
<sequence length="30" mass="3353">MIGVSTGGLVTYRYSPDYHQPVCLIHSRSD</sequence>
<keyword evidence="2" id="KW-1185">Reference proteome</keyword>
<name>A0ABU1J2V2_9BACL</name>
<protein>
    <recommendedName>
        <fullName evidence="3">Alpha/beta hydrolase</fullName>
    </recommendedName>
</protein>
<evidence type="ECO:0000313" key="1">
    <source>
        <dbReference type="EMBL" id="MDR6245831.1"/>
    </source>
</evidence>
<organism evidence="1 2">
    <name type="scientific">Paenibacillus hunanensis</name>
    <dbReference type="NCBI Taxonomy" id="539262"/>
    <lineage>
        <taxon>Bacteria</taxon>
        <taxon>Bacillati</taxon>
        <taxon>Bacillota</taxon>
        <taxon>Bacilli</taxon>
        <taxon>Bacillales</taxon>
        <taxon>Paenibacillaceae</taxon>
        <taxon>Paenibacillus</taxon>
    </lineage>
</organism>
<gene>
    <name evidence="1" type="ORF">JOC58_003747</name>
</gene>
<accession>A0ABU1J2V2</accession>